<keyword evidence="2" id="KW-0472">Membrane</keyword>
<protein>
    <submittedName>
        <fullName evidence="3">Uncharacterized protein</fullName>
    </submittedName>
</protein>
<keyword evidence="1" id="KW-0175">Coiled coil</keyword>
<dbReference type="OrthoDB" id="10010729at2759"/>
<evidence type="ECO:0000313" key="3">
    <source>
        <dbReference type="EMBL" id="CAF0999162.1"/>
    </source>
</evidence>
<evidence type="ECO:0000256" key="1">
    <source>
        <dbReference type="SAM" id="Coils"/>
    </source>
</evidence>
<evidence type="ECO:0000313" key="5">
    <source>
        <dbReference type="Proteomes" id="UP000663828"/>
    </source>
</evidence>
<keyword evidence="2" id="KW-0812">Transmembrane</keyword>
<evidence type="ECO:0000313" key="4">
    <source>
        <dbReference type="EMBL" id="CAF1499414.1"/>
    </source>
</evidence>
<feature type="transmembrane region" description="Helical" evidence="2">
    <location>
        <begin position="170"/>
        <end position="187"/>
    </location>
</feature>
<feature type="transmembrane region" description="Helical" evidence="2">
    <location>
        <begin position="76"/>
        <end position="97"/>
    </location>
</feature>
<feature type="coiled-coil region" evidence="1">
    <location>
        <begin position="15"/>
        <end position="70"/>
    </location>
</feature>
<reference evidence="3" key="1">
    <citation type="submission" date="2021-02" db="EMBL/GenBank/DDBJ databases">
        <authorList>
            <person name="Nowell W R."/>
        </authorList>
    </citation>
    <scope>NUCLEOTIDE SEQUENCE</scope>
</reference>
<proteinExistence type="predicted"/>
<evidence type="ECO:0000256" key="2">
    <source>
        <dbReference type="SAM" id="Phobius"/>
    </source>
</evidence>
<name>A0A814GNY4_ADIRI</name>
<dbReference type="Proteomes" id="UP000663852">
    <property type="component" value="Unassembled WGS sequence"/>
</dbReference>
<dbReference type="Proteomes" id="UP000663828">
    <property type="component" value="Unassembled WGS sequence"/>
</dbReference>
<dbReference type="EMBL" id="CAJNOR010004400">
    <property type="protein sequence ID" value="CAF1499414.1"/>
    <property type="molecule type" value="Genomic_DNA"/>
</dbReference>
<gene>
    <name evidence="3" type="ORF">EDS130_LOCUS14793</name>
    <name evidence="4" type="ORF">XAT740_LOCUS39567</name>
</gene>
<accession>A0A814GNY4</accession>
<keyword evidence="2" id="KW-1133">Transmembrane helix</keyword>
<dbReference type="EMBL" id="CAJNOJ010000061">
    <property type="protein sequence ID" value="CAF0999162.1"/>
    <property type="molecule type" value="Genomic_DNA"/>
</dbReference>
<organism evidence="3 6">
    <name type="scientific">Adineta ricciae</name>
    <name type="common">Rotifer</name>
    <dbReference type="NCBI Taxonomy" id="249248"/>
    <lineage>
        <taxon>Eukaryota</taxon>
        <taxon>Metazoa</taxon>
        <taxon>Spiralia</taxon>
        <taxon>Gnathifera</taxon>
        <taxon>Rotifera</taxon>
        <taxon>Eurotatoria</taxon>
        <taxon>Bdelloidea</taxon>
        <taxon>Adinetida</taxon>
        <taxon>Adinetidae</taxon>
        <taxon>Adineta</taxon>
    </lineage>
</organism>
<evidence type="ECO:0000313" key="6">
    <source>
        <dbReference type="Proteomes" id="UP000663852"/>
    </source>
</evidence>
<comment type="caution">
    <text evidence="3">The sequence shown here is derived from an EMBL/GenBank/DDBJ whole genome shotgun (WGS) entry which is preliminary data.</text>
</comment>
<dbReference type="AlphaFoldDB" id="A0A814GNY4"/>
<sequence>MSVDASGTKLTQLTKYALIQEVKRLQTENTELRQKIQQTESVAASRHALFEAAKLRSAKHRNEKERLQRLDRLLQMAYIMVTFGSLLLTIYAVALAVDEHGVSGFKLPSKLISTNYKWAVDDRIGSFLVGCLGFSISIPSQLTFPAPYLSFAGVSLFAAKQMIVLFLPKWYIGCLTLFAMAAMFALNSDRKKQVSLSNLISSNRNHYLIPHAKIL</sequence>
<keyword evidence="5" id="KW-1185">Reference proteome</keyword>